<dbReference type="InterPro" id="IPR041588">
    <property type="entry name" value="Integrase_H2C2"/>
</dbReference>
<dbReference type="InterPro" id="IPR001584">
    <property type="entry name" value="Integrase_cat-core"/>
</dbReference>
<dbReference type="OMA" id="KVTHSEY"/>
<dbReference type="PANTHER" id="PTHR37984:SF15">
    <property type="entry name" value="INTEGRASE CATALYTIC DOMAIN-CONTAINING PROTEIN"/>
    <property type="match status" value="1"/>
</dbReference>
<dbReference type="InParanoid" id="A0A671TNY5"/>
<dbReference type="PANTHER" id="PTHR37984">
    <property type="entry name" value="PROTEIN CBG26694"/>
    <property type="match status" value="1"/>
</dbReference>
<feature type="region of interest" description="Disordered" evidence="2">
    <location>
        <begin position="365"/>
        <end position="391"/>
    </location>
</feature>
<dbReference type="GO" id="GO:0003676">
    <property type="term" value="F:nucleic acid binding"/>
    <property type="evidence" value="ECO:0007669"/>
    <property type="project" value="InterPro"/>
</dbReference>
<evidence type="ECO:0000256" key="1">
    <source>
        <dbReference type="ARBA" id="ARBA00039658"/>
    </source>
</evidence>
<dbReference type="SUPFAM" id="SSF53098">
    <property type="entry name" value="Ribonuclease H-like"/>
    <property type="match status" value="1"/>
</dbReference>
<dbReference type="Proteomes" id="UP000472265">
    <property type="component" value="Chromosome 10"/>
</dbReference>
<dbReference type="Pfam" id="PF00665">
    <property type="entry name" value="rve"/>
    <property type="match status" value="1"/>
</dbReference>
<reference evidence="4" key="3">
    <citation type="submission" date="2025-09" db="UniProtKB">
        <authorList>
            <consortium name="Ensembl"/>
        </authorList>
    </citation>
    <scope>IDENTIFICATION</scope>
</reference>
<gene>
    <name evidence="4" type="primary">LOC115589810</name>
</gene>
<dbReference type="PROSITE" id="PS50994">
    <property type="entry name" value="INTEGRASE"/>
    <property type="match status" value="1"/>
</dbReference>
<feature type="region of interest" description="Disordered" evidence="2">
    <location>
        <begin position="525"/>
        <end position="556"/>
    </location>
</feature>
<reference evidence="4" key="1">
    <citation type="submission" date="2021-04" db="EMBL/GenBank/DDBJ databases">
        <authorList>
            <consortium name="Wellcome Sanger Institute Data Sharing"/>
        </authorList>
    </citation>
    <scope>NUCLEOTIDE SEQUENCE [LARGE SCALE GENOMIC DNA]</scope>
</reference>
<evidence type="ECO:0000313" key="4">
    <source>
        <dbReference type="Ensembl" id="ENSSAUP00010002960.1"/>
    </source>
</evidence>
<dbReference type="Gene3D" id="1.10.340.70">
    <property type="match status" value="1"/>
</dbReference>
<protein>
    <recommendedName>
        <fullName evidence="1">Gypsy retrotransposon integrase-like protein 1</fullName>
    </recommendedName>
</protein>
<dbReference type="GeneTree" id="ENSGT01000000214408"/>
<evidence type="ECO:0000259" key="3">
    <source>
        <dbReference type="PROSITE" id="PS50994"/>
    </source>
</evidence>
<name>A0A671TNY5_SPAAU</name>
<reference evidence="4" key="2">
    <citation type="submission" date="2025-08" db="UniProtKB">
        <authorList>
            <consortium name="Ensembl"/>
        </authorList>
    </citation>
    <scope>IDENTIFICATION</scope>
</reference>
<evidence type="ECO:0000256" key="2">
    <source>
        <dbReference type="SAM" id="MobiDB-lite"/>
    </source>
</evidence>
<evidence type="ECO:0000313" key="5">
    <source>
        <dbReference type="Proteomes" id="UP000472265"/>
    </source>
</evidence>
<keyword evidence="5" id="KW-1185">Reference proteome</keyword>
<dbReference type="InterPro" id="IPR012337">
    <property type="entry name" value="RNaseH-like_sf"/>
</dbReference>
<dbReference type="Ensembl" id="ENSSAUT00010003148.1">
    <property type="protein sequence ID" value="ENSSAUP00010002960.1"/>
    <property type="gene ID" value="ENSSAUG00010001494.1"/>
</dbReference>
<dbReference type="Gene3D" id="3.30.420.10">
    <property type="entry name" value="Ribonuclease H-like superfamily/Ribonuclease H"/>
    <property type="match status" value="1"/>
</dbReference>
<proteinExistence type="predicted"/>
<organism evidence="4 5">
    <name type="scientific">Sparus aurata</name>
    <name type="common">Gilthead sea bream</name>
    <dbReference type="NCBI Taxonomy" id="8175"/>
    <lineage>
        <taxon>Eukaryota</taxon>
        <taxon>Metazoa</taxon>
        <taxon>Chordata</taxon>
        <taxon>Craniata</taxon>
        <taxon>Vertebrata</taxon>
        <taxon>Euteleostomi</taxon>
        <taxon>Actinopterygii</taxon>
        <taxon>Neopterygii</taxon>
        <taxon>Teleostei</taxon>
        <taxon>Neoteleostei</taxon>
        <taxon>Acanthomorphata</taxon>
        <taxon>Eupercaria</taxon>
        <taxon>Spariformes</taxon>
        <taxon>Sparidae</taxon>
        <taxon>Sparus</taxon>
    </lineage>
</organism>
<sequence>MALMNLHDDVGHLGYERTVDLVRARFYWPRMCFEVEEKIRKCERCLRRKARAEKTAPLVNIKTSRPLELVCMDYLSLEPDGRGTKNILVITDHFTKYAVAVPTPDQKEKTVAKALWNNFFVHYGMPERLHSDQGRNFESAVIKNLCEFLGIKKSRTTPYHPRGNPVERFNRTLLAMLGTLEEVDKVKWRDYVQPLVHAYNCTKNDTTGFSPYQLMYGRQPKLPIDVAFGLHPEGLRKVTHSEYVKRLRETLEESYRLAVEHSDKMALRNKQRYDLKVRESILQAGDRVLVKNVGIRGKHKIADKWSQTVYKVVRHISDSPVYVVAPLTSEGPERTLHRDLLLPCGFLAPSNSVEADKIGLDGWEETTAKPTQNPAPEAKGAGSRLDSDEEEELDYPLVNQDKATYPSFTVVYDIPRTKTKPPLQLDVNPVGSDLNPTAEEFHPPQVVREEHSNTFQVPSVEAEEDNNLPADPLPGDETNLPVEEIEQSATVPLEEDLTVPNEPVNKGPGIDNAELQNQNQRAMREENERDNVGEEIGLTDTSSVQDETEPEARWPTRARREPDRLAYKSLGNPLTLVMRSILHSLDQVFTEALDLPKVPSPSPSPYTSRVFDV</sequence>
<dbReference type="InterPro" id="IPR050951">
    <property type="entry name" value="Retrovirus_Pol_polyprotein"/>
</dbReference>
<dbReference type="AlphaFoldDB" id="A0A671TNY5"/>
<accession>A0A671TNY5</accession>
<dbReference type="InterPro" id="IPR036397">
    <property type="entry name" value="RNaseH_sf"/>
</dbReference>
<dbReference type="GO" id="GO:0015074">
    <property type="term" value="P:DNA integration"/>
    <property type="evidence" value="ECO:0007669"/>
    <property type="project" value="InterPro"/>
</dbReference>
<dbReference type="Pfam" id="PF17921">
    <property type="entry name" value="Integrase_H2C2"/>
    <property type="match status" value="1"/>
</dbReference>
<feature type="domain" description="Integrase catalytic" evidence="3">
    <location>
        <begin position="62"/>
        <end position="219"/>
    </location>
</feature>
<dbReference type="FunFam" id="3.30.420.10:FF:000269">
    <property type="entry name" value="Uncharacterized protein"/>
    <property type="match status" value="1"/>
</dbReference>